<dbReference type="Gene3D" id="3.40.190.10">
    <property type="entry name" value="Periplasmic binding protein-like II"/>
    <property type="match status" value="2"/>
</dbReference>
<gene>
    <name evidence="3" type="ORF">F4Y60_11105</name>
</gene>
<dbReference type="AlphaFoldDB" id="A0A6B0Y3F9"/>
<dbReference type="SUPFAM" id="SSF53850">
    <property type="entry name" value="Periplasmic binding protein-like II"/>
    <property type="match status" value="1"/>
</dbReference>
<protein>
    <submittedName>
        <fullName evidence="3">ABC transporter substrate-binding protein</fullName>
    </submittedName>
</protein>
<dbReference type="PANTHER" id="PTHR30222">
    <property type="entry name" value="SPERMIDINE/PUTRESCINE-BINDING PERIPLASMIC PROTEIN"/>
    <property type="match status" value="1"/>
</dbReference>
<evidence type="ECO:0000313" key="3">
    <source>
        <dbReference type="EMBL" id="MXY34612.1"/>
    </source>
</evidence>
<feature type="chain" id="PRO_5025527705" evidence="2">
    <location>
        <begin position="24"/>
        <end position="352"/>
    </location>
</feature>
<dbReference type="InterPro" id="IPR006059">
    <property type="entry name" value="SBP"/>
</dbReference>
<dbReference type="CDD" id="cd13589">
    <property type="entry name" value="PBP2_polyamine_RpCGA009"/>
    <property type="match status" value="1"/>
</dbReference>
<keyword evidence="1 2" id="KW-0732">Signal</keyword>
<organism evidence="3">
    <name type="scientific">Boseongicola sp. SB0664_bin_43</name>
    <dbReference type="NCBI Taxonomy" id="2604844"/>
    <lineage>
        <taxon>Bacteria</taxon>
        <taxon>Pseudomonadati</taxon>
        <taxon>Pseudomonadota</taxon>
        <taxon>Alphaproteobacteria</taxon>
        <taxon>Rhodobacterales</taxon>
        <taxon>Paracoccaceae</taxon>
        <taxon>Boseongicola</taxon>
    </lineage>
</organism>
<reference evidence="3" key="1">
    <citation type="submission" date="2019-09" db="EMBL/GenBank/DDBJ databases">
        <title>Characterisation of the sponge microbiome using genome-centric metagenomics.</title>
        <authorList>
            <person name="Engelberts J.P."/>
            <person name="Robbins S.J."/>
            <person name="De Goeij J.M."/>
            <person name="Aranda M."/>
            <person name="Bell S.C."/>
            <person name="Webster N.S."/>
        </authorList>
    </citation>
    <scope>NUCLEOTIDE SEQUENCE</scope>
    <source>
        <strain evidence="3">SB0664_bin_43</strain>
    </source>
</reference>
<evidence type="ECO:0000256" key="2">
    <source>
        <dbReference type="SAM" id="SignalP"/>
    </source>
</evidence>
<sequence>MEIRTRLAAVIAATFALGAAATAEPITVVSWGGSYGQAQDNALFNDASRNSGIEIIRESGASMSKACLQVESGAVTWDLVVTGSGGAAAAAAKGCLEKIDYSVVDVSDFYPNTYTDHCVGSDVFATVMAWNTDKYGAPGSDGAPNSWADFFDVEKFPGTRAYRANNVDGALEPALMADGVAPEDVYEVLATREGKERAINKIRELKPHIAVFWESGAMQAQLMKDGEVDMTTGWNGRFDNAKKDGATVGYTFNQALLDYDCFAMPKGAPNKDTAMAFLAEVSKAEYQANLPFHITYGPTNKKAYEVTTAPAELIRALPSHPDNVPFMVPVSLDWYAAHRAEALEMYIEMLSE</sequence>
<dbReference type="PANTHER" id="PTHR30222:SF2">
    <property type="entry name" value="ABC TRANSPORTER SUBSTRATE-BINDING PROTEIN"/>
    <property type="match status" value="1"/>
</dbReference>
<evidence type="ECO:0000256" key="1">
    <source>
        <dbReference type="ARBA" id="ARBA00022729"/>
    </source>
</evidence>
<comment type="caution">
    <text evidence="3">The sequence shown here is derived from an EMBL/GenBank/DDBJ whole genome shotgun (WGS) entry which is preliminary data.</text>
</comment>
<name>A0A6B0Y3F9_9RHOB</name>
<proteinExistence type="predicted"/>
<dbReference type="EMBL" id="VXRY01000452">
    <property type="protein sequence ID" value="MXY34612.1"/>
    <property type="molecule type" value="Genomic_DNA"/>
</dbReference>
<accession>A0A6B0Y3F9</accession>
<dbReference type="Pfam" id="PF13416">
    <property type="entry name" value="SBP_bac_8"/>
    <property type="match status" value="1"/>
</dbReference>
<feature type="signal peptide" evidence="2">
    <location>
        <begin position="1"/>
        <end position="23"/>
    </location>
</feature>